<reference evidence="9" key="1">
    <citation type="submission" date="2016-10" db="EMBL/GenBank/DDBJ databases">
        <authorList>
            <person name="Varghese N."/>
        </authorList>
    </citation>
    <scope>NUCLEOTIDE SEQUENCE [LARGE SCALE GENOMIC DNA]</scope>
    <source>
        <strain evidence="9">DSM 20406</strain>
    </source>
</reference>
<evidence type="ECO:0000256" key="6">
    <source>
        <dbReference type="ARBA" id="ARBA00023316"/>
    </source>
</evidence>
<feature type="binding site" evidence="7">
    <location>
        <begin position="13"/>
        <end position="14"/>
    </location>
    <ligand>
        <name>substrate</name>
    </ligand>
</feature>
<comment type="catalytic activity">
    <reaction evidence="1 7">
        <text>L-glutamate = D-glutamate</text>
        <dbReference type="Rhea" id="RHEA:12813"/>
        <dbReference type="ChEBI" id="CHEBI:29985"/>
        <dbReference type="ChEBI" id="CHEBI:29986"/>
        <dbReference type="EC" id="5.1.1.3"/>
    </reaction>
</comment>
<dbReference type="InterPro" id="IPR001920">
    <property type="entry name" value="Asp/Glu_race"/>
</dbReference>
<keyword evidence="6 7" id="KW-0961">Cell wall biogenesis/degradation</keyword>
<comment type="pathway">
    <text evidence="7">Cell wall biogenesis; peptidoglycan biosynthesis.</text>
</comment>
<evidence type="ECO:0000256" key="7">
    <source>
        <dbReference type="HAMAP-Rule" id="MF_00258"/>
    </source>
</evidence>
<dbReference type="AlphaFoldDB" id="A0A1H6VPW2"/>
<dbReference type="InterPro" id="IPR004391">
    <property type="entry name" value="Glu_race"/>
</dbReference>
<accession>A0A1H6VPW2</accession>
<dbReference type="Gene3D" id="3.40.50.1860">
    <property type="match status" value="2"/>
</dbReference>
<dbReference type="PROSITE" id="PS00924">
    <property type="entry name" value="ASP_GLU_RACEMASE_2"/>
    <property type="match status" value="1"/>
</dbReference>
<feature type="active site" description="Proton donor/acceptor" evidence="7">
    <location>
        <position position="185"/>
    </location>
</feature>
<dbReference type="SUPFAM" id="SSF53681">
    <property type="entry name" value="Aspartate/glutamate racemase"/>
    <property type="match status" value="2"/>
</dbReference>
<dbReference type="Pfam" id="PF01177">
    <property type="entry name" value="Asp_Glu_race"/>
    <property type="match status" value="1"/>
</dbReference>
<keyword evidence="9" id="KW-1185">Reference proteome</keyword>
<dbReference type="HAMAP" id="MF_00258">
    <property type="entry name" value="Glu_racemase"/>
    <property type="match status" value="1"/>
</dbReference>
<keyword evidence="5 7" id="KW-0413">Isomerase</keyword>
<dbReference type="eggNOG" id="COG0796">
    <property type="taxonomic scope" value="Bacteria"/>
</dbReference>
<organism evidence="8 9">
    <name type="scientific">Sharpea azabuensis</name>
    <dbReference type="NCBI Taxonomy" id="322505"/>
    <lineage>
        <taxon>Bacteria</taxon>
        <taxon>Bacillati</taxon>
        <taxon>Bacillota</taxon>
        <taxon>Erysipelotrichia</taxon>
        <taxon>Erysipelotrichales</taxon>
        <taxon>Coprobacillaceae</taxon>
        <taxon>Sharpea</taxon>
    </lineage>
</organism>
<evidence type="ECO:0000256" key="3">
    <source>
        <dbReference type="ARBA" id="ARBA00022960"/>
    </source>
</evidence>
<dbReference type="PANTHER" id="PTHR21198">
    <property type="entry name" value="GLUTAMATE RACEMASE"/>
    <property type="match status" value="1"/>
</dbReference>
<dbReference type="PANTHER" id="PTHR21198:SF3">
    <property type="entry name" value="GLUTAMATE RACEMASE"/>
    <property type="match status" value="1"/>
</dbReference>
<dbReference type="RefSeq" id="WP_033162544.1">
    <property type="nucleotide sequence ID" value="NZ_CACZLD010000047.1"/>
</dbReference>
<dbReference type="UniPathway" id="UPA00219"/>
<dbReference type="InterPro" id="IPR018187">
    <property type="entry name" value="Asp/Glu_racemase_AS_1"/>
</dbReference>
<dbReference type="InterPro" id="IPR033134">
    <property type="entry name" value="Asp/Glu_racemase_AS_2"/>
</dbReference>
<protein>
    <recommendedName>
        <fullName evidence="2 7">Glutamate racemase</fullName>
        <ecNumber evidence="2 7">5.1.1.3</ecNumber>
    </recommendedName>
</protein>
<dbReference type="GeneID" id="54119945"/>
<dbReference type="NCBIfam" id="TIGR00067">
    <property type="entry name" value="glut_race"/>
    <property type="match status" value="1"/>
</dbReference>
<dbReference type="OrthoDB" id="9801055at2"/>
<evidence type="ECO:0000313" key="8">
    <source>
        <dbReference type="EMBL" id="SEJ05726.1"/>
    </source>
</evidence>
<proteinExistence type="inferred from homology"/>
<evidence type="ECO:0000313" key="9">
    <source>
        <dbReference type="Proteomes" id="UP000183028"/>
    </source>
</evidence>
<sequence>MKKDLNGYIGVFDSGLGGISVLKEMVKLLPHEKFYFYGDSARAPYGERSLKEVQDYTMETMNNMVNHGVKAIVVACNTATSAAIEMVRDVFTDIIVIGVEPALKPAAEANDGEILVMATENTLRLDKYHELAKTYGNHVNVKEVACNGLAQAIETGDVDGEEVRVVLHKLLAPYKGEVKSVVLGCTHYPFVKNAIREVLGDDIKFYDGAAGTARQLASKLAEAGKINNEGEGEVIFESSKNDPEEIALYETFLNKSTD</sequence>
<feature type="active site" description="Proton donor/acceptor" evidence="7">
    <location>
        <position position="76"/>
    </location>
</feature>
<gene>
    <name evidence="7" type="primary">murI</name>
    <name evidence="8" type="ORF">SAMN04487834_10509</name>
</gene>
<comment type="similarity">
    <text evidence="7">Belongs to the aspartate/glutamate racemases family.</text>
</comment>
<evidence type="ECO:0000256" key="2">
    <source>
        <dbReference type="ARBA" id="ARBA00013090"/>
    </source>
</evidence>
<name>A0A1H6VPW2_9FIRM</name>
<evidence type="ECO:0000256" key="1">
    <source>
        <dbReference type="ARBA" id="ARBA00001602"/>
    </source>
</evidence>
<keyword evidence="3 7" id="KW-0133">Cell shape</keyword>
<dbReference type="EMBL" id="FNYK01000050">
    <property type="protein sequence ID" value="SEJ05726.1"/>
    <property type="molecule type" value="Genomic_DNA"/>
</dbReference>
<dbReference type="InterPro" id="IPR015942">
    <property type="entry name" value="Asp/Glu/hydantoin_racemase"/>
</dbReference>
<dbReference type="Proteomes" id="UP000183028">
    <property type="component" value="Unassembled WGS sequence"/>
</dbReference>
<dbReference type="GO" id="GO:0008360">
    <property type="term" value="P:regulation of cell shape"/>
    <property type="evidence" value="ECO:0007669"/>
    <property type="project" value="UniProtKB-KW"/>
</dbReference>
<evidence type="ECO:0000256" key="4">
    <source>
        <dbReference type="ARBA" id="ARBA00022984"/>
    </source>
</evidence>
<dbReference type="EC" id="5.1.1.3" evidence="2 7"/>
<dbReference type="GO" id="GO:0009252">
    <property type="term" value="P:peptidoglycan biosynthetic process"/>
    <property type="evidence" value="ECO:0007669"/>
    <property type="project" value="UniProtKB-UniRule"/>
</dbReference>
<keyword evidence="4 7" id="KW-0573">Peptidoglycan synthesis</keyword>
<evidence type="ECO:0000256" key="5">
    <source>
        <dbReference type="ARBA" id="ARBA00023235"/>
    </source>
</evidence>
<feature type="binding site" evidence="7">
    <location>
        <begin position="186"/>
        <end position="187"/>
    </location>
    <ligand>
        <name>substrate</name>
    </ligand>
</feature>
<dbReference type="STRING" id="322505.SAMN04487836_10116"/>
<dbReference type="GO" id="GO:0008881">
    <property type="term" value="F:glutamate racemase activity"/>
    <property type="evidence" value="ECO:0007669"/>
    <property type="project" value="UniProtKB-UniRule"/>
</dbReference>
<dbReference type="GO" id="GO:0071555">
    <property type="term" value="P:cell wall organization"/>
    <property type="evidence" value="ECO:0007669"/>
    <property type="project" value="UniProtKB-KW"/>
</dbReference>
<dbReference type="PROSITE" id="PS00923">
    <property type="entry name" value="ASP_GLU_RACEMASE_1"/>
    <property type="match status" value="1"/>
</dbReference>
<comment type="function">
    <text evidence="7">Provides the (R)-glutamate required for cell wall biosynthesis.</text>
</comment>
<feature type="binding site" evidence="7">
    <location>
        <begin position="77"/>
        <end position="78"/>
    </location>
    <ligand>
        <name>substrate</name>
    </ligand>
</feature>
<feature type="binding site" evidence="7">
    <location>
        <begin position="45"/>
        <end position="46"/>
    </location>
    <ligand>
        <name>substrate</name>
    </ligand>
</feature>